<evidence type="ECO:0008006" key="6">
    <source>
        <dbReference type="Google" id="ProtNLM"/>
    </source>
</evidence>
<feature type="repeat" description="PPR" evidence="2">
    <location>
        <begin position="113"/>
        <end position="147"/>
    </location>
</feature>
<keyword evidence="3" id="KW-1133">Transmembrane helix</keyword>
<dbReference type="Gene3D" id="1.25.40.10">
    <property type="entry name" value="Tetratricopeptide repeat domain"/>
    <property type="match status" value="2"/>
</dbReference>
<keyword evidence="3" id="KW-0812">Transmembrane</keyword>
<comment type="caution">
    <text evidence="4">The sequence shown here is derived from an EMBL/GenBank/DDBJ whole genome shotgun (WGS) entry which is preliminary data.</text>
</comment>
<evidence type="ECO:0000313" key="4">
    <source>
        <dbReference type="EMBL" id="KAF9604679.1"/>
    </source>
</evidence>
<organism evidence="4 5">
    <name type="scientific">Coptis chinensis</name>
    <dbReference type="NCBI Taxonomy" id="261450"/>
    <lineage>
        <taxon>Eukaryota</taxon>
        <taxon>Viridiplantae</taxon>
        <taxon>Streptophyta</taxon>
        <taxon>Embryophyta</taxon>
        <taxon>Tracheophyta</taxon>
        <taxon>Spermatophyta</taxon>
        <taxon>Magnoliopsida</taxon>
        <taxon>Ranunculales</taxon>
        <taxon>Ranunculaceae</taxon>
        <taxon>Coptidoideae</taxon>
        <taxon>Coptis</taxon>
    </lineage>
</organism>
<name>A0A835HSQ9_9MAGN</name>
<dbReference type="FunFam" id="1.25.40.10:FF:000472">
    <property type="entry name" value="Putative pentatricopeptide repeat-containing protein"/>
    <property type="match status" value="1"/>
</dbReference>
<evidence type="ECO:0000256" key="3">
    <source>
        <dbReference type="SAM" id="Phobius"/>
    </source>
</evidence>
<dbReference type="InterPro" id="IPR011990">
    <property type="entry name" value="TPR-like_helical_dom_sf"/>
</dbReference>
<proteinExistence type="predicted"/>
<dbReference type="EMBL" id="JADFTS010000005">
    <property type="protein sequence ID" value="KAF9604679.1"/>
    <property type="molecule type" value="Genomic_DNA"/>
</dbReference>
<evidence type="ECO:0000256" key="2">
    <source>
        <dbReference type="PROSITE-ProRule" id="PRU00708"/>
    </source>
</evidence>
<keyword evidence="1" id="KW-0677">Repeat</keyword>
<dbReference type="OrthoDB" id="1882346at2759"/>
<keyword evidence="5" id="KW-1185">Reference proteome</keyword>
<dbReference type="GO" id="GO:0003723">
    <property type="term" value="F:RNA binding"/>
    <property type="evidence" value="ECO:0007669"/>
    <property type="project" value="InterPro"/>
</dbReference>
<dbReference type="InterPro" id="IPR046960">
    <property type="entry name" value="PPR_At4g14850-like_plant"/>
</dbReference>
<dbReference type="PANTHER" id="PTHR47926">
    <property type="entry name" value="PENTATRICOPEPTIDE REPEAT-CONTAINING PROTEIN"/>
    <property type="match status" value="1"/>
</dbReference>
<gene>
    <name evidence="4" type="ORF">IFM89_009115</name>
</gene>
<dbReference type="PANTHER" id="PTHR47926:SF511">
    <property type="entry name" value="PENTATRICOPEPTIDE REPEAT-CONTAINING PROTEIN"/>
    <property type="match status" value="1"/>
</dbReference>
<protein>
    <recommendedName>
        <fullName evidence="6">Pentatricopeptide repeat-containing protein</fullName>
    </recommendedName>
</protein>
<evidence type="ECO:0000256" key="1">
    <source>
        <dbReference type="ARBA" id="ARBA00022737"/>
    </source>
</evidence>
<keyword evidence="3" id="KW-0472">Membrane</keyword>
<reference evidence="4 5" key="1">
    <citation type="submission" date="2020-10" db="EMBL/GenBank/DDBJ databases">
        <title>The Coptis chinensis genome and diversification of protoberbering-type alkaloids.</title>
        <authorList>
            <person name="Wang B."/>
            <person name="Shu S."/>
            <person name="Song C."/>
            <person name="Liu Y."/>
        </authorList>
    </citation>
    <scope>NUCLEOTIDE SEQUENCE [LARGE SCALE GENOMIC DNA]</scope>
    <source>
        <strain evidence="4">HL-2020</strain>
        <tissue evidence="4">Leaf</tissue>
    </source>
</reference>
<feature type="transmembrane region" description="Helical" evidence="3">
    <location>
        <begin position="66"/>
        <end position="86"/>
    </location>
</feature>
<feature type="repeat" description="PPR" evidence="2">
    <location>
        <begin position="214"/>
        <end position="248"/>
    </location>
</feature>
<evidence type="ECO:0000313" key="5">
    <source>
        <dbReference type="Proteomes" id="UP000631114"/>
    </source>
</evidence>
<dbReference type="GO" id="GO:0009451">
    <property type="term" value="P:RNA modification"/>
    <property type="evidence" value="ECO:0007669"/>
    <property type="project" value="InterPro"/>
</dbReference>
<dbReference type="InterPro" id="IPR002885">
    <property type="entry name" value="PPR_rpt"/>
</dbReference>
<accession>A0A835HSQ9</accession>
<dbReference type="Pfam" id="PF01535">
    <property type="entry name" value="PPR"/>
    <property type="match status" value="1"/>
</dbReference>
<dbReference type="Pfam" id="PF13041">
    <property type="entry name" value="PPR_2"/>
    <property type="match status" value="2"/>
</dbReference>
<sequence>MTMYKLKCNSSEDEATSALKERFAAIQELSAQGSSSERAKRGYSNKYVPSHERKKMNVDNEVHGKLKSFAVMNLKILLTFVLWVALEKKSVAFMAFACIRHAEKVFKRMVHKNIVSCTSLPVGYGQNGLSEEAMRIFCEMQRNGVEPDKFTLGSVISSCANFASLEKGAQFHSQALVLGLISFITVSNALVTLYGKCGEIEDSHKLFNEMHIKDEVSWTALVSGYAQFGKANQTIDLFERMLDNDLKPDGVTFIGVLSACSLDWSRKDSSIFNL</sequence>
<dbReference type="NCBIfam" id="TIGR00756">
    <property type="entry name" value="PPR"/>
    <property type="match status" value="3"/>
</dbReference>
<dbReference type="AlphaFoldDB" id="A0A835HSQ9"/>
<dbReference type="PROSITE" id="PS51375">
    <property type="entry name" value="PPR"/>
    <property type="match status" value="2"/>
</dbReference>
<dbReference type="Proteomes" id="UP000631114">
    <property type="component" value="Unassembled WGS sequence"/>
</dbReference>